<dbReference type="AlphaFoldDB" id="A0AA47HYV1"/>
<dbReference type="RefSeq" id="WP_267931600.1">
    <property type="nucleotide sequence ID" value="NZ_CP113257.1"/>
</dbReference>
<dbReference type="SUPFAM" id="SSF53098">
    <property type="entry name" value="Ribonuclease H-like"/>
    <property type="match status" value="1"/>
</dbReference>
<dbReference type="PROSITE" id="PS50994">
    <property type="entry name" value="INTEGRASE"/>
    <property type="match status" value="1"/>
</dbReference>
<feature type="compositionally biased region" description="Low complexity" evidence="1">
    <location>
        <begin position="621"/>
        <end position="630"/>
    </location>
</feature>
<proteinExistence type="predicted"/>
<gene>
    <name evidence="3" type="ORF">OSV15_00075</name>
</gene>
<dbReference type="GO" id="GO:0003676">
    <property type="term" value="F:nucleic acid binding"/>
    <property type="evidence" value="ECO:0007669"/>
    <property type="project" value="InterPro"/>
</dbReference>
<feature type="region of interest" description="Disordered" evidence="1">
    <location>
        <begin position="621"/>
        <end position="651"/>
    </location>
</feature>
<dbReference type="InterPro" id="IPR036397">
    <property type="entry name" value="RNaseH_sf"/>
</dbReference>
<evidence type="ECO:0000256" key="1">
    <source>
        <dbReference type="SAM" id="MobiDB-lite"/>
    </source>
</evidence>
<evidence type="ECO:0000313" key="3">
    <source>
        <dbReference type="EMBL" id="WAE52621.1"/>
    </source>
</evidence>
<dbReference type="InterPro" id="IPR012337">
    <property type="entry name" value="RNaseH-like_sf"/>
</dbReference>
<sequence>MAVVNDSYISPRRYKVDGIVAGRDGRQYVIANIHTKARQVVLLGPVGETYVYDSDEFRNLVAAGELRLVVCKQNAQGVEEIFEPRQLMENEAKALDERKQYIDIILKYIDNSTWAYIYEQIQKEYGGQRKIPARRTIERYWNIYKQAKSPSCLAPKFSQRGVHRALRLDPHIEDIILNVLEEKYCKSSAFSVQDIISTINGQCDKKSAELNVELGGVSRRTVCRFIDDLNIKNMKGRLTQKTFRLIMRNALQYFDVLEPYGRVELDSTVLDILIVDKFGNIIGSPTLYAMIDTATQTIVGIFLTIQPASQVGVLQTLQFAFSAKGEQFRQRHGCIHRWPAPADIRVLVMDNGADCHGPMVVKAARYLSMQLEYCIAGAPYQKPFVERFFGSLHTMLIKKLPGAKYSHDKREEHALENAQKTAKLTIDELNSTIIRWITDTYHIKPSDRLTNKFGHACAPTQALELLIQKHVIYPAPSVEELMDSCRHHLGVKLNVTREGLNYQCQQYQNEYISSLYKTNGKQKVDVYVNPLDCSSIHVFDSDTKTWVVVPNKNPHLPAMSFEQAQFYRRQSYKTDLEISRAEHVLNQQLIIEDAHSTKSKKGRINRNRKAERDIERAQAAITAAAQQPDADVPLVSPDPIQTVVKPHRRKK</sequence>
<name>A0AA47HYV1_9GAMM</name>
<dbReference type="Proteomes" id="UP001164632">
    <property type="component" value="Chromosome"/>
</dbReference>
<dbReference type="GO" id="GO:0015074">
    <property type="term" value="P:DNA integration"/>
    <property type="evidence" value="ECO:0007669"/>
    <property type="project" value="InterPro"/>
</dbReference>
<organism evidence="3 4">
    <name type="scientific">Stutzerimonas frequens</name>
    <dbReference type="NCBI Taxonomy" id="2968969"/>
    <lineage>
        <taxon>Bacteria</taxon>
        <taxon>Pseudomonadati</taxon>
        <taxon>Pseudomonadota</taxon>
        <taxon>Gammaproteobacteria</taxon>
        <taxon>Pseudomonadales</taxon>
        <taxon>Pseudomonadaceae</taxon>
        <taxon>Stutzerimonas</taxon>
    </lineage>
</organism>
<protein>
    <submittedName>
        <fullName evidence="3">Transposase</fullName>
    </submittedName>
</protein>
<evidence type="ECO:0000313" key="4">
    <source>
        <dbReference type="Proteomes" id="UP001164632"/>
    </source>
</evidence>
<reference evidence="3" key="1">
    <citation type="submission" date="2022-11" db="EMBL/GenBank/DDBJ databases">
        <title>Genomic of Pseudomonas TF18.</title>
        <authorList>
            <person name="Liu T."/>
        </authorList>
    </citation>
    <scope>NUCLEOTIDE SEQUENCE</scope>
    <source>
        <strain evidence="3">TF18</strain>
    </source>
</reference>
<dbReference type="InterPro" id="IPR001584">
    <property type="entry name" value="Integrase_cat-core"/>
</dbReference>
<feature type="domain" description="Integrase catalytic" evidence="2">
    <location>
        <begin position="255"/>
        <end position="453"/>
    </location>
</feature>
<dbReference type="Gene3D" id="3.30.420.10">
    <property type="entry name" value="Ribonuclease H-like superfamily/Ribonuclease H"/>
    <property type="match status" value="1"/>
</dbReference>
<dbReference type="EMBL" id="CP113257">
    <property type="protein sequence ID" value="WAE52621.1"/>
    <property type="molecule type" value="Genomic_DNA"/>
</dbReference>
<evidence type="ECO:0000259" key="2">
    <source>
        <dbReference type="PROSITE" id="PS50994"/>
    </source>
</evidence>
<accession>A0AA47HYV1</accession>